<dbReference type="AlphaFoldDB" id="A0A0B7IUV7"/>
<accession>A0A0B7IUV7</accession>
<feature type="chain" id="PRO_5002118055" evidence="1">
    <location>
        <begin position="25"/>
        <end position="244"/>
    </location>
</feature>
<keyword evidence="1" id="KW-0732">Signal</keyword>
<dbReference type="STRING" id="1581680.BN1209_1040"/>
<dbReference type="Proteomes" id="UP000056322">
    <property type="component" value="Chromosome 1"/>
</dbReference>
<dbReference type="KEGG" id="mbac:BN1209_1040"/>
<dbReference type="HOGENOM" id="CLU_097918_0_0_4"/>
<feature type="signal peptide" evidence="1">
    <location>
        <begin position="1"/>
        <end position="24"/>
    </location>
</feature>
<sequence length="244" mass="27489">MIIKKRIKKQLIFILMASFLAGCASQVAPINGKRLLDQKDGSSLGHLMKSDIDRLADVEMRENTESLRLLMTKLYKRNPAELKKSTSGTVDEMVAWVFEGDQKWSFEMLGGLKETDAIYLAFKAEYKGDRVLALVVGLQTMVIKARGGKTEFFLTDSVDPQNVYNSARNVEIAAWKLSNTRDEAGKLYFQTNEMNGKEQNLSFEREIGRMVGRIDLYALTLSEKSQRGLTRFTQGVASALFLPI</sequence>
<organism evidence="2 3">
    <name type="scientific">Candidatus Methylopumilus turicensis</name>
    <dbReference type="NCBI Taxonomy" id="1581680"/>
    <lineage>
        <taxon>Bacteria</taxon>
        <taxon>Pseudomonadati</taxon>
        <taxon>Pseudomonadota</taxon>
        <taxon>Betaproteobacteria</taxon>
        <taxon>Nitrosomonadales</taxon>
        <taxon>Methylophilaceae</taxon>
        <taxon>Candidatus Methylopumilus</taxon>
    </lineage>
</organism>
<dbReference type="PROSITE" id="PS51257">
    <property type="entry name" value="PROKAR_LIPOPROTEIN"/>
    <property type="match status" value="1"/>
</dbReference>
<dbReference type="EMBL" id="LN794158">
    <property type="protein sequence ID" value="CEN56081.1"/>
    <property type="molecule type" value="Genomic_DNA"/>
</dbReference>
<name>A0A0B7IUV7_9PROT</name>
<keyword evidence="3" id="KW-1185">Reference proteome</keyword>
<keyword evidence="2" id="KW-0449">Lipoprotein</keyword>
<evidence type="ECO:0000256" key="1">
    <source>
        <dbReference type="SAM" id="SignalP"/>
    </source>
</evidence>
<dbReference type="OrthoDB" id="5866325at2"/>
<evidence type="ECO:0000313" key="3">
    <source>
        <dbReference type="Proteomes" id="UP000056322"/>
    </source>
</evidence>
<gene>
    <name evidence="2" type="ORF">BN1209_1040</name>
</gene>
<reference evidence="3" key="1">
    <citation type="submission" date="2014-12" db="EMBL/GenBank/DDBJ databases">
        <authorList>
            <person name="Salcher M.M."/>
        </authorList>
    </citation>
    <scope>NUCLEOTIDE SEQUENCE [LARGE SCALE GENOMIC DNA]</scope>
    <source>
        <strain evidence="3">MMS-10A-171</strain>
    </source>
</reference>
<proteinExistence type="predicted"/>
<protein>
    <submittedName>
        <fullName evidence="2">Putative lipoprotein</fullName>
    </submittedName>
</protein>
<evidence type="ECO:0000313" key="2">
    <source>
        <dbReference type="EMBL" id="CEN56081.1"/>
    </source>
</evidence>